<comment type="similarity">
    <text evidence="1">Belongs to the type-B carboxylesterase/lipase family.</text>
</comment>
<keyword evidence="2" id="KW-0378">Hydrolase</keyword>
<sequence length="800" mass="88808">MKVLIEAIRAEYDRFSGVKRYRREDFAKWFASYDCLIEVPFFMGSEAIEAYVQDPEVKFILTERDPDKWVSSINNTVAGVVKMASSFPIRFLKYFNSDLYHFFLLNEIIYYSISDGTLPGHPDNRANMRRNYVSYIQMAKRTVPSDRLCHIQLENGLGWNEICPFLGVPVPSIEYPRGNEPEKFQALVAGWGRGGRTVALPQRFGGHDSYGADDGVAVQSVGFVAMLARTLVGAAVWLAATITASPEVVDGRRDITYRGLDRNGIEVFLNIPYGQDTGGSNRFKPPKPYVAKRGSTVDARSYGPACPQALGEWVLPISLSNVTEVSENCLNLNVARPKGACSRDRLPVMVYIHGGSFWSGQNQEITIRPDGLILESVANGLPVIHVSMNYRLGFFGFAQSDALEKEGSENAGLRDQRLALEWVRDNIAQFGGDPDRVTIFGQSSGGLSVGMQIMAYGGRKPVPFHQGICESQALEPGITGNFTIDAMQALVDYVGCNASNLHSKETVQCLRKFDMQTLLNASLTTYQSDIAHNIGDIWLPVVDGDFLPAAPSRLIREHKFANVTTMIGWCDNDVTFFTDTAIKTADDTLKFISAYLPDVTSSNIKKLLGLYPVADFPENKAAGLSSEFYRSARVFRDILMTCQPTWYGEHIAAAGNDVYLYNWNQTILDPVLEAITNQTGYGPIHTSEFAYVFGNLSHYDVNGYPFHPTKSDYALRDRGSRSWSTFASTGRPGQRGHDTFQGFGKAFPGDEEAYVFVVGGPSEGLSAFDGPKARPAIRRQKLVERCAFINSPEMIEQLRY</sequence>
<evidence type="ECO:0000256" key="1">
    <source>
        <dbReference type="ARBA" id="ARBA00005964"/>
    </source>
</evidence>
<dbReference type="InterPro" id="IPR029058">
    <property type="entry name" value="AB_hydrolase_fold"/>
</dbReference>
<dbReference type="InterPro" id="IPR027417">
    <property type="entry name" value="P-loop_NTPase"/>
</dbReference>
<protein>
    <submittedName>
        <fullName evidence="4">Para-nitrobenzyl esterase</fullName>
    </submittedName>
</protein>
<keyword evidence="5" id="KW-1185">Reference proteome</keyword>
<dbReference type="Pfam" id="PF17784">
    <property type="entry name" value="Sulfotransfer_4"/>
    <property type="match status" value="1"/>
</dbReference>
<dbReference type="PANTHER" id="PTHR43918:SF4">
    <property type="entry name" value="CARBOXYLIC ESTER HYDROLASE"/>
    <property type="match status" value="1"/>
</dbReference>
<dbReference type="InterPro" id="IPR002018">
    <property type="entry name" value="CarbesteraseB"/>
</dbReference>
<dbReference type="AlphaFoldDB" id="A0AB34FCZ8"/>
<evidence type="ECO:0000259" key="3">
    <source>
        <dbReference type="Pfam" id="PF00135"/>
    </source>
</evidence>
<dbReference type="SUPFAM" id="SSF52540">
    <property type="entry name" value="P-loop containing nucleoside triphosphate hydrolases"/>
    <property type="match status" value="1"/>
</dbReference>
<evidence type="ECO:0000313" key="4">
    <source>
        <dbReference type="EMBL" id="KAJ6437304.1"/>
    </source>
</evidence>
<dbReference type="EMBL" id="JAQHRD010000013">
    <property type="protein sequence ID" value="KAJ6437304.1"/>
    <property type="molecule type" value="Genomic_DNA"/>
</dbReference>
<evidence type="ECO:0000256" key="2">
    <source>
        <dbReference type="ARBA" id="ARBA00022801"/>
    </source>
</evidence>
<dbReference type="InterPro" id="IPR050654">
    <property type="entry name" value="AChE-related_enzymes"/>
</dbReference>
<name>A0AB34FCZ8_9HYPO</name>
<dbReference type="Pfam" id="PF00135">
    <property type="entry name" value="COesterase"/>
    <property type="match status" value="1"/>
</dbReference>
<dbReference type="GO" id="GO:0052689">
    <property type="term" value="F:carboxylic ester hydrolase activity"/>
    <property type="evidence" value="ECO:0007669"/>
    <property type="project" value="TreeGrafter"/>
</dbReference>
<reference evidence="4" key="1">
    <citation type="submission" date="2023-01" db="EMBL/GenBank/DDBJ databases">
        <title>The growth and conidiation of Purpureocillium lavendulum are regulated by nitrogen source and histone H3K14 acetylation.</title>
        <authorList>
            <person name="Tang P."/>
            <person name="Han J."/>
            <person name="Zhang C."/>
            <person name="Tang P."/>
            <person name="Qi F."/>
            <person name="Zhang K."/>
            <person name="Liang L."/>
        </authorList>
    </citation>
    <scope>NUCLEOTIDE SEQUENCE</scope>
    <source>
        <strain evidence="4">YMF1.00683</strain>
    </source>
</reference>
<accession>A0AB34FCZ8</accession>
<organism evidence="4 5">
    <name type="scientific">Purpureocillium lavendulum</name>
    <dbReference type="NCBI Taxonomy" id="1247861"/>
    <lineage>
        <taxon>Eukaryota</taxon>
        <taxon>Fungi</taxon>
        <taxon>Dikarya</taxon>
        <taxon>Ascomycota</taxon>
        <taxon>Pezizomycotina</taxon>
        <taxon>Sordariomycetes</taxon>
        <taxon>Hypocreomycetidae</taxon>
        <taxon>Hypocreales</taxon>
        <taxon>Ophiocordycipitaceae</taxon>
        <taxon>Purpureocillium</taxon>
    </lineage>
</organism>
<gene>
    <name evidence="4" type="ORF">O9K51_10278</name>
</gene>
<comment type="caution">
    <text evidence="4">The sequence shown here is derived from an EMBL/GenBank/DDBJ whole genome shotgun (WGS) entry which is preliminary data.</text>
</comment>
<dbReference type="PROSITE" id="PS00122">
    <property type="entry name" value="CARBOXYLESTERASE_B_1"/>
    <property type="match status" value="1"/>
</dbReference>
<dbReference type="PANTHER" id="PTHR43918">
    <property type="entry name" value="ACETYLCHOLINESTERASE"/>
    <property type="match status" value="1"/>
</dbReference>
<dbReference type="SUPFAM" id="SSF53474">
    <property type="entry name" value="alpha/beta-Hydrolases"/>
    <property type="match status" value="1"/>
</dbReference>
<dbReference type="InterPro" id="IPR040632">
    <property type="entry name" value="Sulfotransfer_4"/>
</dbReference>
<evidence type="ECO:0000313" key="5">
    <source>
        <dbReference type="Proteomes" id="UP001163105"/>
    </source>
</evidence>
<dbReference type="Proteomes" id="UP001163105">
    <property type="component" value="Unassembled WGS sequence"/>
</dbReference>
<dbReference type="InterPro" id="IPR019826">
    <property type="entry name" value="Carboxylesterase_B_AS"/>
</dbReference>
<dbReference type="Gene3D" id="3.40.50.300">
    <property type="entry name" value="P-loop containing nucleotide triphosphate hydrolases"/>
    <property type="match status" value="1"/>
</dbReference>
<proteinExistence type="inferred from homology"/>
<dbReference type="Gene3D" id="3.40.50.1820">
    <property type="entry name" value="alpha/beta hydrolase"/>
    <property type="match status" value="1"/>
</dbReference>
<feature type="domain" description="Carboxylesterase type B" evidence="3">
    <location>
        <begin position="262"/>
        <end position="741"/>
    </location>
</feature>